<dbReference type="InterPro" id="IPR015590">
    <property type="entry name" value="Aldehyde_DH_dom"/>
</dbReference>
<dbReference type="InterPro" id="IPR012394">
    <property type="entry name" value="Aldehyde_DH_NAD(P)"/>
</dbReference>
<dbReference type="OrthoDB" id="440325at2759"/>
<dbReference type="GO" id="GO:0005737">
    <property type="term" value="C:cytoplasm"/>
    <property type="evidence" value="ECO:0007669"/>
    <property type="project" value="TreeGrafter"/>
</dbReference>
<dbReference type="HOGENOM" id="CLU_005391_3_1_1"/>
<dbReference type="InterPro" id="IPR016163">
    <property type="entry name" value="Ald_DH_C"/>
</dbReference>
<dbReference type="PANTHER" id="PTHR43570">
    <property type="entry name" value="ALDEHYDE DEHYDROGENASE"/>
    <property type="match status" value="1"/>
</dbReference>
<gene>
    <name evidence="9" type="ORF">GSTENG00026862001</name>
</gene>
<dbReference type="PANTHER" id="PTHR43570:SF22">
    <property type="entry name" value="ALDEHYDE DEHYDROGENASE"/>
    <property type="match status" value="1"/>
</dbReference>
<feature type="active site" evidence="4 5">
    <location>
        <position position="234"/>
    </location>
</feature>
<dbReference type="GeneTree" id="ENSGT00940000157944"/>
<dbReference type="Gene3D" id="3.40.309.10">
    <property type="entry name" value="Aldehyde Dehydrogenase, Chain A, domain 2"/>
    <property type="match status" value="1"/>
</dbReference>
<dbReference type="PROSITE" id="PS00687">
    <property type="entry name" value="ALDEHYDE_DEHYDR_GLU"/>
    <property type="match status" value="1"/>
</dbReference>
<feature type="domain" description="Aldehyde dehydrogenase" evidence="8">
    <location>
        <begin position="188"/>
        <end position="431"/>
    </location>
</feature>
<dbReference type="GO" id="GO:0006081">
    <property type="term" value="P:aldehyde metabolic process"/>
    <property type="evidence" value="ECO:0007669"/>
    <property type="project" value="InterPro"/>
</dbReference>
<dbReference type="KEGG" id="tng:GSTEN00026862G001"/>
<reference evidence="10" key="3">
    <citation type="submission" date="2025-05" db="UniProtKB">
        <authorList>
            <consortium name="Ensembl"/>
        </authorList>
    </citation>
    <scope>IDENTIFICATION</scope>
</reference>
<dbReference type="SUPFAM" id="SSF53720">
    <property type="entry name" value="ALDH-like"/>
    <property type="match status" value="2"/>
</dbReference>
<evidence type="ECO:0000256" key="5">
    <source>
        <dbReference type="PROSITE-ProRule" id="PRU10007"/>
    </source>
</evidence>
<feature type="domain" description="Aldehyde dehydrogenase" evidence="8">
    <location>
        <begin position="4"/>
        <end position="131"/>
    </location>
</feature>
<reference evidence="9" key="2">
    <citation type="submission" date="2004-02" db="EMBL/GenBank/DDBJ databases">
        <authorList>
            <consortium name="Genoscope"/>
            <consortium name="Whitehead Institute Centre for Genome Research"/>
        </authorList>
    </citation>
    <scope>NUCLEOTIDE SEQUENCE</scope>
</reference>
<dbReference type="Pfam" id="PF00171">
    <property type="entry name" value="Aldedh"/>
    <property type="match status" value="2"/>
</dbReference>
<keyword evidence="7" id="KW-0812">Transmembrane</keyword>
<dbReference type="PIRSF" id="PIRSF036492">
    <property type="entry name" value="ALDH"/>
    <property type="match status" value="1"/>
</dbReference>
<evidence type="ECO:0000256" key="1">
    <source>
        <dbReference type="ARBA" id="ARBA00009986"/>
    </source>
</evidence>
<dbReference type="PROSITE" id="PS00070">
    <property type="entry name" value="ALDEHYDE_DEHYDR_CYS"/>
    <property type="match status" value="1"/>
</dbReference>
<dbReference type="GO" id="GO:0004029">
    <property type="term" value="F:aldehyde dehydrogenase (NAD+) activity"/>
    <property type="evidence" value="ECO:0007669"/>
    <property type="project" value="TreeGrafter"/>
</dbReference>
<evidence type="ECO:0000256" key="4">
    <source>
        <dbReference type="PIRSR" id="PIRSR036492-1"/>
    </source>
</evidence>
<keyword evidence="2 3" id="KW-0560">Oxidoreductase</keyword>
<feature type="active site" evidence="4">
    <location>
        <position position="268"/>
    </location>
</feature>
<accession>Q4RYN6</accession>
<reference evidence="9 11" key="1">
    <citation type="journal article" date="2004" name="Nature">
        <title>Genome duplication in the teleost fish Tetraodon nigroviridis reveals the early vertebrate proto-karyotype.</title>
        <authorList>
            <person name="Jaillon O."/>
            <person name="Aury J.-M."/>
            <person name="Brunet F."/>
            <person name="Petit J.-L."/>
            <person name="Stange-Thomann N."/>
            <person name="Mauceli E."/>
            <person name="Bouneau L."/>
            <person name="Fischer C."/>
            <person name="Ozouf-Costaz C."/>
            <person name="Bernot A."/>
            <person name="Nicaud S."/>
            <person name="Jaffe D."/>
            <person name="Fisher S."/>
            <person name="Lutfalla G."/>
            <person name="Dossat C."/>
            <person name="Segurens B."/>
            <person name="Dasilva C."/>
            <person name="Salanoubat M."/>
            <person name="Levy M."/>
            <person name="Boudet N."/>
            <person name="Castellano S."/>
            <person name="Anthouard V."/>
            <person name="Jubin C."/>
            <person name="Castelli V."/>
            <person name="Katinka M."/>
            <person name="Vacherie B."/>
            <person name="Biemont C."/>
            <person name="Skalli Z."/>
            <person name="Cattolico L."/>
            <person name="Poulain J."/>
            <person name="De Berardinis V."/>
            <person name="Cruaud C."/>
            <person name="Duprat S."/>
            <person name="Brottier P."/>
            <person name="Coutanceau J.-P."/>
            <person name="Gouzy J."/>
            <person name="Parra G."/>
            <person name="Lardier G."/>
            <person name="Chapple C."/>
            <person name="McKernan K.J."/>
            <person name="McEwan P."/>
            <person name="Bosak S."/>
            <person name="Kellis M."/>
            <person name="Volff J.-N."/>
            <person name="Guigo R."/>
            <person name="Zody M.C."/>
            <person name="Mesirov J."/>
            <person name="Lindblad-Toh K."/>
            <person name="Birren B."/>
            <person name="Nusbaum C."/>
            <person name="Kahn D."/>
            <person name="Robinson-Rechavi M."/>
            <person name="Laudet V."/>
            <person name="Schachter V."/>
            <person name="Quetier F."/>
            <person name="Saurin W."/>
            <person name="Scarpelli C."/>
            <person name="Wincker P."/>
            <person name="Lander E.S."/>
            <person name="Weissenbach J."/>
            <person name="Roest Crollius H."/>
        </authorList>
    </citation>
    <scope>NUCLEOTIDE SEQUENCE [LARGE SCALE GENOMIC DNA]</scope>
</reference>
<evidence type="ECO:0000313" key="10">
    <source>
        <dbReference type="Ensembl" id="ENSTNIP00000017402.1"/>
    </source>
</evidence>
<dbReference type="Proteomes" id="UP000007303">
    <property type="component" value="Unassembled WGS sequence"/>
</dbReference>
<protein>
    <recommendedName>
        <fullName evidence="3">Aldehyde dehydrogenase</fullName>
    </recommendedName>
</protein>
<dbReference type="AlphaFoldDB" id="Q4RYN6"/>
<evidence type="ECO:0000259" key="8">
    <source>
        <dbReference type="Pfam" id="PF00171"/>
    </source>
</evidence>
<dbReference type="GO" id="GO:0042593">
    <property type="term" value="P:glucose homeostasis"/>
    <property type="evidence" value="ECO:0007669"/>
    <property type="project" value="Ensembl"/>
</dbReference>
<feature type="transmembrane region" description="Helical" evidence="7">
    <location>
        <begin position="512"/>
        <end position="536"/>
    </location>
</feature>
<evidence type="ECO:0000256" key="2">
    <source>
        <dbReference type="ARBA" id="ARBA00023002"/>
    </source>
</evidence>
<evidence type="ECO:0000256" key="7">
    <source>
        <dbReference type="SAM" id="Phobius"/>
    </source>
</evidence>
<dbReference type="Gene3D" id="3.40.605.10">
    <property type="entry name" value="Aldehyde Dehydrogenase, Chain A, domain 1"/>
    <property type="match status" value="2"/>
</dbReference>
<keyword evidence="7" id="KW-1133">Transmembrane helix</keyword>
<keyword evidence="7" id="KW-0472">Membrane</keyword>
<dbReference type="InterPro" id="IPR029510">
    <property type="entry name" value="Ald_DH_CS_GLU"/>
</dbReference>
<keyword evidence="11" id="KW-1185">Reference proteome</keyword>
<organism evidence="9">
    <name type="scientific">Tetraodon nigroviridis</name>
    <name type="common">Spotted green pufferfish</name>
    <name type="synonym">Chelonodon nigroviridis</name>
    <dbReference type="NCBI Taxonomy" id="99883"/>
    <lineage>
        <taxon>Eukaryota</taxon>
        <taxon>Metazoa</taxon>
        <taxon>Chordata</taxon>
        <taxon>Craniata</taxon>
        <taxon>Vertebrata</taxon>
        <taxon>Euteleostomi</taxon>
        <taxon>Actinopterygii</taxon>
        <taxon>Neopterygii</taxon>
        <taxon>Teleostei</taxon>
        <taxon>Neoteleostei</taxon>
        <taxon>Acanthomorphata</taxon>
        <taxon>Eupercaria</taxon>
        <taxon>Tetraodontiformes</taxon>
        <taxon>Tetradontoidea</taxon>
        <taxon>Tetraodontidae</taxon>
        <taxon>Tetraodon</taxon>
    </lineage>
</organism>
<dbReference type="InterPro" id="IPR016162">
    <property type="entry name" value="Ald_DH_N"/>
</dbReference>
<name>Q4RYN6_TETNG</name>
<evidence type="ECO:0000256" key="3">
    <source>
        <dbReference type="PIRNR" id="PIRNR036492"/>
    </source>
</evidence>
<dbReference type="OMA" id="PCIQGQV"/>
<evidence type="ECO:0000256" key="6">
    <source>
        <dbReference type="RuleBase" id="RU003345"/>
    </source>
</evidence>
<comment type="similarity">
    <text evidence="1 3 6">Belongs to the aldehyde dehydrogenase family.</text>
</comment>
<dbReference type="EMBL" id="CAAE01014974">
    <property type="protein sequence ID" value="CAG06496.1"/>
    <property type="molecule type" value="Genomic_DNA"/>
</dbReference>
<dbReference type="GO" id="GO:0004028">
    <property type="term" value="F:3-chloroallyl aldehyde dehydrogenase activity"/>
    <property type="evidence" value="ECO:0007669"/>
    <property type="project" value="TreeGrafter"/>
</dbReference>
<dbReference type="STRING" id="99883.ENSTNIP00000017402"/>
<dbReference type="InterPro" id="IPR016161">
    <property type="entry name" value="Ald_DH/histidinol_DH"/>
</dbReference>
<proteinExistence type="inferred from homology"/>
<evidence type="ECO:0000313" key="9">
    <source>
        <dbReference type="EMBL" id="CAG06496.1"/>
    </source>
</evidence>
<dbReference type="Ensembl" id="ENSTNIT00000017620.1">
    <property type="protein sequence ID" value="ENSTNIP00000017402.1"/>
    <property type="gene ID" value="ENSTNIG00000014385.1"/>
</dbReference>
<dbReference type="InterPro" id="IPR016160">
    <property type="entry name" value="Ald_DH_CS_CYS"/>
</dbReference>
<sequence>MERQAVQRAREAFLSGRTRAVEFRLQQLHALQKMVTEKEADISSALRQDINRSQYDTPLLELISIENEIKLAIEKLSEWAAPRPVERNLLTISDEAYVQLEPLGVVLIIGAWNYPWAVTLLPLVGAIAAGRAGVSVVPRREVCGRRSGSVQRRLLMAESGRGRMFDPGCCVTVRWHHLGIFLLQDLYPVVTGGASETQELLRLRFDHIFYTGSAAVGKLVMEAAARHLTPVTLELGGKSPCYIDKDCDLRVACRRITWGKFANCGQTCIAPDYILCEPSIQGRVVEGIRQTLLEFYGPDPKSSPDYGRIINQRHFNRVRGLMEGYTAVVGGQSDSSQRYIAPTVLKDVPPHSRLMQEEIFGPLLPIVTVSDMEDAIRFINEREKPLALYVFCSNKTAVKRMIAETSSGGVTVNDVLMHYALCSLPFGGVGETPAVLLGHRYAQEPVTGQSGMGRYHGKHTFDQLSHQKACLVRSLAMESINLSRYPPQDRRRARRARMALTSPLIDTSKKTLVWAVVATILCLGLLVTLLIILLIASGLNCTCWFWRGFYY</sequence>
<evidence type="ECO:0000313" key="11">
    <source>
        <dbReference type="Proteomes" id="UP000007303"/>
    </source>
</evidence>
<dbReference type="FunFam" id="3.40.309.10:FF:000003">
    <property type="entry name" value="Aldehyde dehydrogenase"/>
    <property type="match status" value="1"/>
</dbReference>